<dbReference type="InterPro" id="IPR036563">
    <property type="entry name" value="MoaE_sf"/>
</dbReference>
<sequence>MADNRRFLITAEPLSVEGTLAKVRHPHCGAINLFVGTVRELTHGKITTHLEYEAYEPMAVKMMEQIADEIDQRWPGTRVAMAHRIGRLEIEDAAVVIAVATPHRAASYEAGRYAIERLKEIVPIWKKENWSDGTEWMGHQQGPWDPTKPGSSEV</sequence>
<dbReference type="SUPFAM" id="SSF54690">
    <property type="entry name" value="Molybdopterin synthase subunit MoaE"/>
    <property type="match status" value="1"/>
</dbReference>
<dbReference type="Proteomes" id="UP001208017">
    <property type="component" value="Unassembled WGS sequence"/>
</dbReference>
<gene>
    <name evidence="2" type="ORF">OS242_04290</name>
</gene>
<name>A0ABT3WWX0_9BACL</name>
<reference evidence="2 3" key="1">
    <citation type="submission" date="2022-11" db="EMBL/GenBank/DDBJ databases">
        <title>Study of microbial diversity in lake waters.</title>
        <authorList>
            <person name="Zhang J."/>
        </authorList>
    </citation>
    <scope>NUCLEOTIDE SEQUENCE [LARGE SCALE GENOMIC DNA]</scope>
    <source>
        <strain evidence="2 3">DT12</strain>
    </source>
</reference>
<organism evidence="2 3">
    <name type="scientific">Tumebacillus lacus</name>
    <dbReference type="NCBI Taxonomy" id="2995335"/>
    <lineage>
        <taxon>Bacteria</taxon>
        <taxon>Bacillati</taxon>
        <taxon>Bacillota</taxon>
        <taxon>Bacilli</taxon>
        <taxon>Bacillales</taxon>
        <taxon>Alicyclobacillaceae</taxon>
        <taxon>Tumebacillus</taxon>
    </lineage>
</organism>
<dbReference type="CDD" id="cd00756">
    <property type="entry name" value="MoaE"/>
    <property type="match status" value="1"/>
</dbReference>
<comment type="caution">
    <text evidence="2">The sequence shown here is derived from an EMBL/GenBank/DDBJ whole genome shotgun (WGS) entry which is preliminary data.</text>
</comment>
<dbReference type="Gene3D" id="3.90.1170.40">
    <property type="entry name" value="Molybdopterin biosynthesis MoaE subunit"/>
    <property type="match status" value="1"/>
</dbReference>
<feature type="region of interest" description="Disordered" evidence="1">
    <location>
        <begin position="135"/>
        <end position="154"/>
    </location>
</feature>
<evidence type="ECO:0000313" key="3">
    <source>
        <dbReference type="Proteomes" id="UP001208017"/>
    </source>
</evidence>
<evidence type="ECO:0000313" key="2">
    <source>
        <dbReference type="EMBL" id="MCX7569178.1"/>
    </source>
</evidence>
<accession>A0ABT3WWX0</accession>
<keyword evidence="3" id="KW-1185">Reference proteome</keyword>
<dbReference type="InterPro" id="IPR003448">
    <property type="entry name" value="Mopterin_biosynth_MoaE"/>
</dbReference>
<dbReference type="PANTHER" id="PTHR23404">
    <property type="entry name" value="MOLYBDOPTERIN SYNTHASE RELATED"/>
    <property type="match status" value="1"/>
</dbReference>
<dbReference type="Pfam" id="PF02391">
    <property type="entry name" value="MoaE"/>
    <property type="match status" value="1"/>
</dbReference>
<dbReference type="EMBL" id="JAPMLT010000001">
    <property type="protein sequence ID" value="MCX7569178.1"/>
    <property type="molecule type" value="Genomic_DNA"/>
</dbReference>
<evidence type="ECO:0000256" key="1">
    <source>
        <dbReference type="SAM" id="MobiDB-lite"/>
    </source>
</evidence>
<proteinExistence type="predicted"/>
<protein>
    <submittedName>
        <fullName evidence="2">Molybdenum cofactor biosynthesis protein MoaE</fullName>
    </submittedName>
</protein>